<sequence length="184" mass="21276">MTLNLPDPPEFHVRAQWTPRLKREVVVLSLIAVAFTALTVVVYTMSTAWNAIVPAPAALILTVAVLIKIKDPIRNKTKILATPAGIRMTFMGFKPWSEVESISMGLVANVQKREDGRELSRRYTREIYVKSKNNPHPSHDAYRDTYDRPWTDLFDYIDSVAPHVELLDRQEYDHTRYERERNQP</sequence>
<dbReference type="EMBL" id="JBFAKC010000001">
    <property type="protein sequence ID" value="MEV0706142.1"/>
    <property type="molecule type" value="Genomic_DNA"/>
</dbReference>
<accession>A0ABV3FL46</accession>
<gene>
    <name evidence="2" type="ORF">AB0I48_01105</name>
</gene>
<organism evidence="2 3">
    <name type="scientific">Nocardia aurea</name>
    <dbReference type="NCBI Taxonomy" id="2144174"/>
    <lineage>
        <taxon>Bacteria</taxon>
        <taxon>Bacillati</taxon>
        <taxon>Actinomycetota</taxon>
        <taxon>Actinomycetes</taxon>
        <taxon>Mycobacteriales</taxon>
        <taxon>Nocardiaceae</taxon>
        <taxon>Nocardia</taxon>
    </lineage>
</organism>
<reference evidence="2 3" key="1">
    <citation type="submission" date="2024-06" db="EMBL/GenBank/DDBJ databases">
        <title>The Natural Products Discovery Center: Release of the First 8490 Sequenced Strains for Exploring Actinobacteria Biosynthetic Diversity.</title>
        <authorList>
            <person name="Kalkreuter E."/>
            <person name="Kautsar S.A."/>
            <person name="Yang D."/>
            <person name="Bader C.D."/>
            <person name="Teijaro C.N."/>
            <person name="Fluegel L."/>
            <person name="Davis C.M."/>
            <person name="Simpson J.R."/>
            <person name="Lauterbach L."/>
            <person name="Steele A.D."/>
            <person name="Gui C."/>
            <person name="Meng S."/>
            <person name="Li G."/>
            <person name="Viehrig K."/>
            <person name="Ye F."/>
            <person name="Su P."/>
            <person name="Kiefer A.F."/>
            <person name="Nichols A."/>
            <person name="Cepeda A.J."/>
            <person name="Yan W."/>
            <person name="Fan B."/>
            <person name="Jiang Y."/>
            <person name="Adhikari A."/>
            <person name="Zheng C.-J."/>
            <person name="Schuster L."/>
            <person name="Cowan T.M."/>
            <person name="Smanski M.J."/>
            <person name="Chevrette M.G."/>
            <person name="De Carvalho L.P.S."/>
            <person name="Shen B."/>
        </authorList>
    </citation>
    <scope>NUCLEOTIDE SEQUENCE [LARGE SCALE GENOMIC DNA]</scope>
    <source>
        <strain evidence="2 3">NPDC050403</strain>
    </source>
</reference>
<name>A0ABV3FL46_9NOCA</name>
<feature type="transmembrane region" description="Helical" evidence="1">
    <location>
        <begin position="51"/>
        <end position="69"/>
    </location>
</feature>
<evidence type="ECO:0000313" key="3">
    <source>
        <dbReference type="Proteomes" id="UP001551695"/>
    </source>
</evidence>
<protein>
    <recommendedName>
        <fullName evidence="4">PH domain-containing protein</fullName>
    </recommendedName>
</protein>
<proteinExistence type="predicted"/>
<feature type="transmembrane region" description="Helical" evidence="1">
    <location>
        <begin position="25"/>
        <end position="45"/>
    </location>
</feature>
<keyword evidence="1" id="KW-1133">Transmembrane helix</keyword>
<keyword evidence="3" id="KW-1185">Reference proteome</keyword>
<dbReference type="Proteomes" id="UP001551695">
    <property type="component" value="Unassembled WGS sequence"/>
</dbReference>
<evidence type="ECO:0000256" key="1">
    <source>
        <dbReference type="SAM" id="Phobius"/>
    </source>
</evidence>
<dbReference type="RefSeq" id="WP_357779212.1">
    <property type="nucleotide sequence ID" value="NZ_JBFAKC010000001.1"/>
</dbReference>
<evidence type="ECO:0008006" key="4">
    <source>
        <dbReference type="Google" id="ProtNLM"/>
    </source>
</evidence>
<keyword evidence="1" id="KW-0472">Membrane</keyword>
<comment type="caution">
    <text evidence="2">The sequence shown here is derived from an EMBL/GenBank/DDBJ whole genome shotgun (WGS) entry which is preliminary data.</text>
</comment>
<evidence type="ECO:0000313" key="2">
    <source>
        <dbReference type="EMBL" id="MEV0706142.1"/>
    </source>
</evidence>
<keyword evidence="1" id="KW-0812">Transmembrane</keyword>